<organism evidence="14">
    <name type="scientific">Ananas comosus var. bracteatus</name>
    <name type="common">red pineapple</name>
    <dbReference type="NCBI Taxonomy" id="296719"/>
    <lineage>
        <taxon>Eukaryota</taxon>
        <taxon>Viridiplantae</taxon>
        <taxon>Streptophyta</taxon>
        <taxon>Embryophyta</taxon>
        <taxon>Tracheophyta</taxon>
        <taxon>Spermatophyta</taxon>
        <taxon>Magnoliopsida</taxon>
        <taxon>Liliopsida</taxon>
        <taxon>Poales</taxon>
        <taxon>Bromeliaceae</taxon>
        <taxon>Bromelioideae</taxon>
        <taxon>Ananas</taxon>
    </lineage>
</organism>
<dbReference type="EC" id="2.7.11.1" evidence="2"/>
<evidence type="ECO:0000256" key="8">
    <source>
        <dbReference type="ARBA" id="ARBA00022989"/>
    </source>
</evidence>
<dbReference type="Pfam" id="PF07714">
    <property type="entry name" value="PK_Tyr_Ser-Thr"/>
    <property type="match status" value="1"/>
</dbReference>
<proteinExistence type="predicted"/>
<dbReference type="AlphaFoldDB" id="A0A6V7PBH4"/>
<accession>A0A6V7PBH4</accession>
<keyword evidence="9" id="KW-0472">Membrane</keyword>
<keyword evidence="6" id="KW-0547">Nucleotide-binding</keyword>
<protein>
    <recommendedName>
        <fullName evidence="2">non-specific serine/threonine protein kinase</fullName>
        <ecNumber evidence="2">2.7.11.1</ecNumber>
    </recommendedName>
</protein>
<comment type="subcellular location">
    <subcellularLocation>
        <location evidence="1">Cell membrane</location>
        <topology evidence="1">Single-pass membrane protein</topology>
    </subcellularLocation>
</comment>
<keyword evidence="4" id="KW-0808">Transferase</keyword>
<evidence type="ECO:0000256" key="11">
    <source>
        <dbReference type="ARBA" id="ARBA00048679"/>
    </source>
</evidence>
<keyword evidence="5" id="KW-0812">Transmembrane</keyword>
<evidence type="ECO:0000259" key="13">
    <source>
        <dbReference type="PROSITE" id="PS50011"/>
    </source>
</evidence>
<comment type="catalytic activity">
    <reaction evidence="10">
        <text>L-threonyl-[protein] + ATP = O-phospho-L-threonyl-[protein] + ADP + H(+)</text>
        <dbReference type="Rhea" id="RHEA:46608"/>
        <dbReference type="Rhea" id="RHEA-COMP:11060"/>
        <dbReference type="Rhea" id="RHEA-COMP:11605"/>
        <dbReference type="ChEBI" id="CHEBI:15378"/>
        <dbReference type="ChEBI" id="CHEBI:30013"/>
        <dbReference type="ChEBI" id="CHEBI:30616"/>
        <dbReference type="ChEBI" id="CHEBI:61977"/>
        <dbReference type="ChEBI" id="CHEBI:456216"/>
        <dbReference type="EC" id="2.7.11.1"/>
    </reaction>
</comment>
<dbReference type="InterPro" id="IPR047117">
    <property type="entry name" value="PERK1-13-like"/>
</dbReference>
<comment type="catalytic activity">
    <reaction evidence="11">
        <text>L-seryl-[protein] + ATP = O-phospho-L-seryl-[protein] + ADP + H(+)</text>
        <dbReference type="Rhea" id="RHEA:17989"/>
        <dbReference type="Rhea" id="RHEA-COMP:9863"/>
        <dbReference type="Rhea" id="RHEA-COMP:11604"/>
        <dbReference type="ChEBI" id="CHEBI:15378"/>
        <dbReference type="ChEBI" id="CHEBI:29999"/>
        <dbReference type="ChEBI" id="CHEBI:30616"/>
        <dbReference type="ChEBI" id="CHEBI:83421"/>
        <dbReference type="ChEBI" id="CHEBI:456216"/>
        <dbReference type="EC" id="2.7.11.1"/>
    </reaction>
</comment>
<keyword evidence="8" id="KW-1133">Transmembrane helix</keyword>
<name>A0A6V7PBH4_ANACO</name>
<dbReference type="Gene3D" id="1.10.510.10">
    <property type="entry name" value="Transferase(Phosphotransferase) domain 1"/>
    <property type="match status" value="1"/>
</dbReference>
<evidence type="ECO:0000256" key="3">
    <source>
        <dbReference type="ARBA" id="ARBA00022527"/>
    </source>
</evidence>
<gene>
    <name evidence="14" type="ORF">CB5_LOCUS11431</name>
</gene>
<dbReference type="SUPFAM" id="SSF56112">
    <property type="entry name" value="Protein kinase-like (PK-like)"/>
    <property type="match status" value="1"/>
</dbReference>
<dbReference type="GO" id="GO:0004674">
    <property type="term" value="F:protein serine/threonine kinase activity"/>
    <property type="evidence" value="ECO:0007669"/>
    <property type="project" value="UniProtKB-KW"/>
</dbReference>
<dbReference type="InterPro" id="IPR011009">
    <property type="entry name" value="Kinase-like_dom_sf"/>
</dbReference>
<evidence type="ECO:0000256" key="7">
    <source>
        <dbReference type="ARBA" id="ARBA00022840"/>
    </source>
</evidence>
<dbReference type="EMBL" id="LR862147">
    <property type="protein sequence ID" value="CAD1828220.1"/>
    <property type="molecule type" value="Genomic_DNA"/>
</dbReference>
<evidence type="ECO:0000256" key="1">
    <source>
        <dbReference type="ARBA" id="ARBA00004162"/>
    </source>
</evidence>
<evidence type="ECO:0000256" key="6">
    <source>
        <dbReference type="ARBA" id="ARBA00022741"/>
    </source>
</evidence>
<dbReference type="GO" id="GO:0005524">
    <property type="term" value="F:ATP binding"/>
    <property type="evidence" value="ECO:0007669"/>
    <property type="project" value="UniProtKB-KW"/>
</dbReference>
<dbReference type="GO" id="GO:0005886">
    <property type="term" value="C:plasma membrane"/>
    <property type="evidence" value="ECO:0007669"/>
    <property type="project" value="UniProtKB-SubCell"/>
</dbReference>
<evidence type="ECO:0000256" key="5">
    <source>
        <dbReference type="ARBA" id="ARBA00022692"/>
    </source>
</evidence>
<keyword evidence="3" id="KW-0723">Serine/threonine-protein kinase</keyword>
<dbReference type="InterPro" id="IPR001245">
    <property type="entry name" value="Ser-Thr/Tyr_kinase_cat_dom"/>
</dbReference>
<sequence length="339" mass="36980">MVAACVCTSKEEEQKAHNPMKYYADADPSSFKARLTRPARASAAAAVAGARLGIQQQHLLRLRGAGSRDERLRAGRPPGAGRVQVCAQGSAAQQEGDCGEVAEGRQQARGEEFHAEVDIIGRVHHRHLVSLVGYCVAAEQRLLVYEFVPNKTLEHHLHGKGLPVMDWPTRLKIALGSAKGIPYLHEDCHPRIIHRDIKSANILLDFKFEAMVRALKLARPVLSLALADRNYDELADLQLDGNYDLMEMARMVVCTAACVRHSAGRRPRMSQGCSPGRACSSARVRIRVPKLVHRKHAADQKGCGGQPEYSGGYSDPISEYGGHDRSASSGEGAVTRLSD</sequence>
<evidence type="ECO:0000256" key="2">
    <source>
        <dbReference type="ARBA" id="ARBA00012513"/>
    </source>
</evidence>
<dbReference type="InterPro" id="IPR000719">
    <property type="entry name" value="Prot_kinase_dom"/>
</dbReference>
<dbReference type="PANTHER" id="PTHR47982:SF6">
    <property type="entry name" value="PROLINE-RICH RECEPTOR-LIKE PROTEIN KINASE PERK4"/>
    <property type="match status" value="1"/>
</dbReference>
<keyword evidence="7" id="KW-0067">ATP-binding</keyword>
<dbReference type="SMART" id="SM00220">
    <property type="entry name" value="S_TKc"/>
    <property type="match status" value="1"/>
</dbReference>
<reference evidence="14" key="1">
    <citation type="submission" date="2020-07" db="EMBL/GenBank/DDBJ databases">
        <authorList>
            <person name="Lin J."/>
        </authorList>
    </citation>
    <scope>NUCLEOTIDE SEQUENCE</scope>
</reference>
<evidence type="ECO:0000256" key="9">
    <source>
        <dbReference type="ARBA" id="ARBA00023136"/>
    </source>
</evidence>
<feature type="domain" description="Protein kinase" evidence="13">
    <location>
        <begin position="57"/>
        <end position="339"/>
    </location>
</feature>
<dbReference type="PROSITE" id="PS00108">
    <property type="entry name" value="PROTEIN_KINASE_ST"/>
    <property type="match status" value="1"/>
</dbReference>
<feature type="region of interest" description="Disordered" evidence="12">
    <location>
        <begin position="295"/>
        <end position="339"/>
    </location>
</feature>
<keyword evidence="3" id="KW-0418">Kinase</keyword>
<dbReference type="InterPro" id="IPR008271">
    <property type="entry name" value="Ser/Thr_kinase_AS"/>
</dbReference>
<evidence type="ECO:0000256" key="12">
    <source>
        <dbReference type="SAM" id="MobiDB-lite"/>
    </source>
</evidence>
<dbReference type="PROSITE" id="PS50011">
    <property type="entry name" value="PROTEIN_KINASE_DOM"/>
    <property type="match status" value="1"/>
</dbReference>
<evidence type="ECO:0000313" key="14">
    <source>
        <dbReference type="EMBL" id="CAD1828220.1"/>
    </source>
</evidence>
<dbReference type="PANTHER" id="PTHR47982">
    <property type="entry name" value="PROLINE-RICH RECEPTOR-LIKE PROTEIN KINASE PERK4"/>
    <property type="match status" value="1"/>
</dbReference>
<evidence type="ECO:0000256" key="10">
    <source>
        <dbReference type="ARBA" id="ARBA00047899"/>
    </source>
</evidence>
<evidence type="ECO:0000256" key="4">
    <source>
        <dbReference type="ARBA" id="ARBA00022679"/>
    </source>
</evidence>